<dbReference type="Proteomes" id="UP000789342">
    <property type="component" value="Unassembled WGS sequence"/>
</dbReference>
<dbReference type="PANTHER" id="PTHR22744">
    <property type="entry name" value="HELIX LOOP HELIX PROTEIN 21-RELATED"/>
    <property type="match status" value="1"/>
</dbReference>
<dbReference type="Pfam" id="PF00651">
    <property type="entry name" value="BTB"/>
    <property type="match status" value="1"/>
</dbReference>
<evidence type="ECO:0000313" key="3">
    <source>
        <dbReference type="Proteomes" id="UP000789342"/>
    </source>
</evidence>
<proteinExistence type="predicted"/>
<dbReference type="InterPro" id="IPR000210">
    <property type="entry name" value="BTB/POZ_dom"/>
</dbReference>
<protein>
    <submittedName>
        <fullName evidence="2">8894_t:CDS:1</fullName>
    </submittedName>
</protein>
<reference evidence="2" key="1">
    <citation type="submission" date="2021-06" db="EMBL/GenBank/DDBJ databases">
        <authorList>
            <person name="Kallberg Y."/>
            <person name="Tangrot J."/>
            <person name="Rosling A."/>
        </authorList>
    </citation>
    <scope>NUCLEOTIDE SEQUENCE</scope>
    <source>
        <strain evidence="2">CL551</strain>
    </source>
</reference>
<keyword evidence="3" id="KW-1185">Reference proteome</keyword>
<dbReference type="PANTHER" id="PTHR22744:SF17">
    <property type="entry name" value="BTB DOMAIN-CONTAINING PROTEIN"/>
    <property type="match status" value="1"/>
</dbReference>
<sequence length="282" mass="32656">MSKNSSLHYYDDGDIIIVIKDVSICAHKRYLSMASKIFSDMCSCATAINGQLPIIYLDEESAITFEELLSFLYPSQYVRITWNNIEPFLQLADKYEINIVTHASEDFLEHHYEDFPLKSLIIADFFKFNKVYKESSKLVLNRLLDYRKHEDFKRLSFRTVAALQSRYLDYITAIGNLGNFKPLEGFTHDLLCNRHSHEEDFTHALDGLIKKTKVCPAPAPSTTFKSFLSPGFSMGPRTCSKSFIEIYKMKFKAFFGPMEPLENEKRKADASYYIFIEPMSRT</sequence>
<gene>
    <name evidence="2" type="ORF">AMORRO_LOCUS279</name>
</gene>
<evidence type="ECO:0000259" key="1">
    <source>
        <dbReference type="PROSITE" id="PS50097"/>
    </source>
</evidence>
<feature type="domain" description="BTB" evidence="1">
    <location>
        <begin position="13"/>
        <end position="76"/>
    </location>
</feature>
<evidence type="ECO:0000313" key="2">
    <source>
        <dbReference type="EMBL" id="CAG8440973.1"/>
    </source>
</evidence>
<dbReference type="OrthoDB" id="3027208at2759"/>
<dbReference type="Gene3D" id="3.30.710.10">
    <property type="entry name" value="Potassium Channel Kv1.1, Chain A"/>
    <property type="match status" value="1"/>
</dbReference>
<organism evidence="2 3">
    <name type="scientific">Acaulospora morrowiae</name>
    <dbReference type="NCBI Taxonomy" id="94023"/>
    <lineage>
        <taxon>Eukaryota</taxon>
        <taxon>Fungi</taxon>
        <taxon>Fungi incertae sedis</taxon>
        <taxon>Mucoromycota</taxon>
        <taxon>Glomeromycotina</taxon>
        <taxon>Glomeromycetes</taxon>
        <taxon>Diversisporales</taxon>
        <taxon>Acaulosporaceae</taxon>
        <taxon>Acaulospora</taxon>
    </lineage>
</organism>
<name>A0A9N8V7G0_9GLOM</name>
<dbReference type="InterPro" id="IPR011333">
    <property type="entry name" value="SKP1/BTB/POZ_sf"/>
</dbReference>
<dbReference type="EMBL" id="CAJVPV010000068">
    <property type="protein sequence ID" value="CAG8440973.1"/>
    <property type="molecule type" value="Genomic_DNA"/>
</dbReference>
<dbReference type="AlphaFoldDB" id="A0A9N8V7G0"/>
<comment type="caution">
    <text evidence="2">The sequence shown here is derived from an EMBL/GenBank/DDBJ whole genome shotgun (WGS) entry which is preliminary data.</text>
</comment>
<dbReference type="SMART" id="SM00225">
    <property type="entry name" value="BTB"/>
    <property type="match status" value="1"/>
</dbReference>
<dbReference type="PROSITE" id="PS50097">
    <property type="entry name" value="BTB"/>
    <property type="match status" value="1"/>
</dbReference>
<accession>A0A9N8V7G0</accession>
<dbReference type="SUPFAM" id="SSF54695">
    <property type="entry name" value="POZ domain"/>
    <property type="match status" value="1"/>
</dbReference>